<proteinExistence type="predicted"/>
<sequence length="135" mass="14870">MEESYSPTTNPALTGIRGLCPRCQTGHLFEGVLKLAPRCEICGLDYSFADPADGPAFFAMTIVAVPALLFALWLQLAYEPALWVHVLTTLPLTLLACVALLRPLKGWLVCSQFFHKAEEGSIDREWHQNAAKGLK</sequence>
<keyword evidence="1" id="KW-0472">Membrane</keyword>
<evidence type="ECO:0000256" key="1">
    <source>
        <dbReference type="SAM" id="Phobius"/>
    </source>
</evidence>
<dbReference type="EMBL" id="JAUSVF010000001">
    <property type="protein sequence ID" value="MDQ0321340.1"/>
    <property type="molecule type" value="Genomic_DNA"/>
</dbReference>
<dbReference type="Proteomes" id="UP001230207">
    <property type="component" value="Unassembled WGS sequence"/>
</dbReference>
<comment type="caution">
    <text evidence="2">The sequence shown here is derived from an EMBL/GenBank/DDBJ whole genome shotgun (WGS) entry which is preliminary data.</text>
</comment>
<accession>A0ABU0BSV7</accession>
<reference evidence="2 3" key="1">
    <citation type="submission" date="2023-07" db="EMBL/GenBank/DDBJ databases">
        <title>Genomic Encyclopedia of Type Strains, Phase IV (KMG-IV): sequencing the most valuable type-strain genomes for metagenomic binning, comparative biology and taxonomic classification.</title>
        <authorList>
            <person name="Goeker M."/>
        </authorList>
    </citation>
    <scope>NUCLEOTIDE SEQUENCE [LARGE SCALE GENOMIC DNA]</scope>
    <source>
        <strain evidence="2 3">DSM 1112</strain>
    </source>
</reference>
<keyword evidence="3" id="KW-1185">Reference proteome</keyword>
<keyword evidence="1" id="KW-1133">Transmembrane helix</keyword>
<evidence type="ECO:0000313" key="3">
    <source>
        <dbReference type="Proteomes" id="UP001230207"/>
    </source>
</evidence>
<dbReference type="Pfam" id="PF06170">
    <property type="entry name" value="DUF983"/>
    <property type="match status" value="1"/>
</dbReference>
<name>A0ABU0BSV7_9HYPH</name>
<protein>
    <submittedName>
        <fullName evidence="2">Uncharacterized protein (DUF983 family)</fullName>
    </submittedName>
</protein>
<dbReference type="InterPro" id="IPR009325">
    <property type="entry name" value="DUF983"/>
</dbReference>
<gene>
    <name evidence="2" type="ORF">QO002_003478</name>
</gene>
<evidence type="ECO:0000313" key="2">
    <source>
        <dbReference type="EMBL" id="MDQ0321340.1"/>
    </source>
</evidence>
<dbReference type="RefSeq" id="WP_307231868.1">
    <property type="nucleotide sequence ID" value="NZ_JAUSVF010000001.1"/>
</dbReference>
<keyword evidence="1" id="KW-0812">Transmembrane</keyword>
<organism evidence="2 3">
    <name type="scientific">Pararhizobium capsulatum DSM 1112</name>
    <dbReference type="NCBI Taxonomy" id="1121113"/>
    <lineage>
        <taxon>Bacteria</taxon>
        <taxon>Pseudomonadati</taxon>
        <taxon>Pseudomonadota</taxon>
        <taxon>Alphaproteobacteria</taxon>
        <taxon>Hyphomicrobiales</taxon>
        <taxon>Rhizobiaceae</taxon>
        <taxon>Rhizobium/Agrobacterium group</taxon>
        <taxon>Pararhizobium</taxon>
    </lineage>
</organism>
<feature type="transmembrane region" description="Helical" evidence="1">
    <location>
        <begin position="56"/>
        <end position="76"/>
    </location>
</feature>
<feature type="transmembrane region" description="Helical" evidence="1">
    <location>
        <begin position="82"/>
        <end position="101"/>
    </location>
</feature>